<comment type="caution">
    <text evidence="1">The sequence shown here is derived from an EMBL/GenBank/DDBJ whole genome shotgun (WGS) entry which is preliminary data.</text>
</comment>
<evidence type="ECO:0000313" key="1">
    <source>
        <dbReference type="EMBL" id="MCW8037940.1"/>
    </source>
</evidence>
<organism evidence="1 2">
    <name type="scientific">Acinetobacter entericus</name>
    <dbReference type="NCBI Taxonomy" id="2989714"/>
    <lineage>
        <taxon>Bacteria</taxon>
        <taxon>Pseudomonadati</taxon>
        <taxon>Pseudomonadota</taxon>
        <taxon>Gammaproteobacteria</taxon>
        <taxon>Moraxellales</taxon>
        <taxon>Moraxellaceae</taxon>
        <taxon>Acinetobacter</taxon>
    </lineage>
</organism>
<name>A0ABT3NEF2_9GAMM</name>
<sequence>MNAIDDSNLIILLNENASEDFQNKIKQDTGNVDAISVINYPPAGPQASVLLLGISFVAYKLTEGFISKVGEAIAEETIVKLIKSAKEEQVEPTIITGGNIIKGNTNGFSLHHSIIYELKNKTIVKFIFKSDWSQAEATRATILFNKERRKLKYSEPNQITNIIETKIPYNNLYLLTADLDTDQIIYVDIFK</sequence>
<dbReference type="RefSeq" id="WP_265464658.1">
    <property type="nucleotide sequence ID" value="NZ_JAPEQW010000002.1"/>
</dbReference>
<keyword evidence="2" id="KW-1185">Reference proteome</keyword>
<proteinExistence type="predicted"/>
<gene>
    <name evidence="1" type="ORF">OKC24_01905</name>
</gene>
<accession>A0ABT3NEF2</accession>
<dbReference type="Proteomes" id="UP001209682">
    <property type="component" value="Unassembled WGS sequence"/>
</dbReference>
<reference evidence="1 2" key="1">
    <citation type="submission" date="2022-11" db="EMBL/GenBank/DDBJ databases">
        <title>Acinetobacter entericus sp. nov., isolated from the gut of the plastic-eating larvae of the Coleoptera insect Zophobas atratus.</title>
        <authorList>
            <person name="Dong X."/>
            <person name="Yang Y."/>
        </authorList>
    </citation>
    <scope>NUCLEOTIDE SEQUENCE [LARGE SCALE GENOMIC DNA]</scope>
    <source>
        <strain evidence="1 2">BIT-DXN8</strain>
    </source>
</reference>
<evidence type="ECO:0000313" key="2">
    <source>
        <dbReference type="Proteomes" id="UP001209682"/>
    </source>
</evidence>
<protein>
    <submittedName>
        <fullName evidence="1">Uncharacterized protein</fullName>
    </submittedName>
</protein>
<dbReference type="EMBL" id="JAPEQW010000002">
    <property type="protein sequence ID" value="MCW8037940.1"/>
    <property type="molecule type" value="Genomic_DNA"/>
</dbReference>